<dbReference type="InterPro" id="IPR000014">
    <property type="entry name" value="PAS"/>
</dbReference>
<feature type="region of interest" description="Disordered" evidence="1">
    <location>
        <begin position="288"/>
        <end position="323"/>
    </location>
</feature>
<dbReference type="SUPFAM" id="SSF55785">
    <property type="entry name" value="PYP-like sensor domain (PAS domain)"/>
    <property type="match status" value="1"/>
</dbReference>
<reference evidence="2 3" key="1">
    <citation type="submission" date="2023-10" db="EMBL/GenBank/DDBJ databases">
        <title>Novel methanotroph of the genus Methylocapsa from a subarctic wetland.</title>
        <authorList>
            <person name="Belova S.E."/>
            <person name="Oshkin I.Y."/>
            <person name="Miroshnikov K."/>
            <person name="Dedysh S.N."/>
        </authorList>
    </citation>
    <scope>NUCLEOTIDE SEQUENCE [LARGE SCALE GENOMIC DNA]</scope>
    <source>
        <strain evidence="2 3">RX1</strain>
    </source>
</reference>
<evidence type="ECO:0008006" key="4">
    <source>
        <dbReference type="Google" id="ProtNLM"/>
    </source>
</evidence>
<sequence>MTEFCFAPDLTGQEIAEALRKLPPGLAVSAPVVALGGRNAAHPGRMVFASKALLRLFGARNLDELSDRLFAAAEPGAKRLADLAENLPLDGDPRIEKLRFILGPATQSIIFLCRRVACDDGASLFIAAALDFPESADDPTAGAPSLARENAEEPSPAPRSTEEIPVPPTRSPNEAGVVRFLWRTDAEDRILEVTAPFAKTVGGTGADLVGRNFIDVARRLDAGQGGWLSELMARRRPWSGVEILWPIEGGAAGAPICFGAAPSFDRERRFAGYRGFGIIHLERAPQLDRARRKRAGGRLPSSARPRAAHMAGRPTLGPRQPAR</sequence>
<evidence type="ECO:0000313" key="2">
    <source>
        <dbReference type="EMBL" id="WOJ88553.1"/>
    </source>
</evidence>
<evidence type="ECO:0000313" key="3">
    <source>
        <dbReference type="Proteomes" id="UP001626536"/>
    </source>
</evidence>
<name>A0ABZ0HPT1_9HYPH</name>
<dbReference type="Proteomes" id="UP001626536">
    <property type="component" value="Chromosome"/>
</dbReference>
<proteinExistence type="predicted"/>
<feature type="region of interest" description="Disordered" evidence="1">
    <location>
        <begin position="137"/>
        <end position="172"/>
    </location>
</feature>
<accession>A0ABZ0HPT1</accession>
<dbReference type="RefSeq" id="WP_407337991.1">
    <property type="nucleotide sequence ID" value="NZ_CP136862.1"/>
</dbReference>
<gene>
    <name evidence="2" type="ORF">RZS28_12060</name>
</gene>
<dbReference type="InterPro" id="IPR035965">
    <property type="entry name" value="PAS-like_dom_sf"/>
</dbReference>
<evidence type="ECO:0000256" key="1">
    <source>
        <dbReference type="SAM" id="MobiDB-lite"/>
    </source>
</evidence>
<dbReference type="EMBL" id="CP136862">
    <property type="protein sequence ID" value="WOJ88553.1"/>
    <property type="molecule type" value="Genomic_DNA"/>
</dbReference>
<keyword evidence="3" id="KW-1185">Reference proteome</keyword>
<dbReference type="CDD" id="cd00130">
    <property type="entry name" value="PAS"/>
    <property type="match status" value="1"/>
</dbReference>
<organism evidence="2 3">
    <name type="scientific">Methylocapsa polymorpha</name>
    <dbReference type="NCBI Taxonomy" id="3080828"/>
    <lineage>
        <taxon>Bacteria</taxon>
        <taxon>Pseudomonadati</taxon>
        <taxon>Pseudomonadota</taxon>
        <taxon>Alphaproteobacteria</taxon>
        <taxon>Hyphomicrobiales</taxon>
        <taxon>Beijerinckiaceae</taxon>
        <taxon>Methylocapsa</taxon>
    </lineage>
</organism>
<protein>
    <recommendedName>
        <fullName evidence="4">PAS domain-containing protein</fullName>
    </recommendedName>
</protein>